<dbReference type="PROSITE" id="PS50927">
    <property type="entry name" value="BULB_LECTIN"/>
    <property type="match status" value="2"/>
</dbReference>
<protein>
    <submittedName>
        <fullName evidence="2">Putidacin L1 family lectin-like bacteriocin</fullName>
    </submittedName>
</protein>
<evidence type="ECO:0000313" key="3">
    <source>
        <dbReference type="Proteomes" id="UP001148184"/>
    </source>
</evidence>
<dbReference type="SUPFAM" id="SSF51110">
    <property type="entry name" value="alpha-D-mannose-specific plant lectins"/>
    <property type="match status" value="2"/>
</dbReference>
<dbReference type="EMBL" id="JAMDGZ010000066">
    <property type="protein sequence ID" value="MDD1016892.1"/>
    <property type="molecule type" value="Genomic_DNA"/>
</dbReference>
<feature type="domain" description="Bulb-type lectin" evidence="1">
    <location>
        <begin position="145"/>
        <end position="252"/>
    </location>
</feature>
<organism evidence="2 3">
    <name type="scientific">Pseudomonas rubra</name>
    <dbReference type="NCBI Taxonomy" id="2942627"/>
    <lineage>
        <taxon>Bacteria</taxon>
        <taxon>Pseudomonadati</taxon>
        <taxon>Pseudomonadota</taxon>
        <taxon>Gammaproteobacteria</taxon>
        <taxon>Pseudomonadales</taxon>
        <taxon>Pseudomonadaceae</taxon>
        <taxon>Pseudomonas</taxon>
    </lineage>
</organism>
<feature type="domain" description="Bulb-type lectin" evidence="1">
    <location>
        <begin position="14"/>
        <end position="136"/>
    </location>
</feature>
<dbReference type="RefSeq" id="WP_273895507.1">
    <property type="nucleotide sequence ID" value="NZ_JAMDGP010000071.1"/>
</dbReference>
<keyword evidence="3" id="KW-1185">Reference proteome</keyword>
<dbReference type="InterPro" id="IPR036426">
    <property type="entry name" value="Bulb-type_lectin_dom_sf"/>
</dbReference>
<dbReference type="NCBIfam" id="NF033557">
    <property type="entry name" value="LLB_putidacin"/>
    <property type="match status" value="1"/>
</dbReference>
<sequence>MGARTRVPFTGSGSSVLPAYQNMTPGQFLLSPNGRFKLLLQVDGNLVIQDNGATIWVANENQPYTMTTRLRRKDPTAFYVQYGAFLEDRVRMRVWLTQNSTFTNNDQWNRTHLILQDDGNIVLVDSLAVWNGTGGIPLVPGSINSVVFPVGTELVKGQVYQAGASKIAFQADGNVAAYGPGGNAVWSTNTQNRGATRAVFQADGNFVVYGANNVPLWQSHTAGFPGAILRLQPNGGVAIVNDNPVWARFGFKPTYRHIRIINVDNGVWVTKDIFTWPKQQ</sequence>
<comment type="caution">
    <text evidence="2">The sequence shown here is derived from an EMBL/GenBank/DDBJ whole genome shotgun (WGS) entry which is preliminary data.</text>
</comment>
<evidence type="ECO:0000313" key="2">
    <source>
        <dbReference type="EMBL" id="MDD1016892.1"/>
    </source>
</evidence>
<proteinExistence type="predicted"/>
<dbReference type="Gene3D" id="2.90.10.10">
    <property type="entry name" value="Bulb-type lectin domain"/>
    <property type="match status" value="3"/>
</dbReference>
<gene>
    <name evidence="2" type="ORF">M5G17_24805</name>
</gene>
<dbReference type="SMART" id="SM00108">
    <property type="entry name" value="B_lectin"/>
    <property type="match status" value="2"/>
</dbReference>
<dbReference type="Proteomes" id="UP001148184">
    <property type="component" value="Unassembled WGS sequence"/>
</dbReference>
<evidence type="ECO:0000259" key="1">
    <source>
        <dbReference type="PROSITE" id="PS50927"/>
    </source>
</evidence>
<name>A0ABT5PFI5_9PSED</name>
<dbReference type="InterPro" id="IPR001480">
    <property type="entry name" value="Bulb-type_lectin_dom"/>
</dbReference>
<reference evidence="2 3" key="1">
    <citation type="submission" date="2022-05" db="EMBL/GenBank/DDBJ databases">
        <title>Novel Pseudomonas spp. Isolated from a Rainbow Trout Aquaculture Facility.</title>
        <authorList>
            <person name="Testerman T."/>
            <person name="Graf J."/>
        </authorList>
    </citation>
    <scope>NUCLEOTIDE SEQUENCE [LARGE SCALE GENOMIC DNA]</scope>
    <source>
        <strain evidence="2 3">ID1025</strain>
    </source>
</reference>
<accession>A0ABT5PFI5</accession>